<gene>
    <name evidence="4" type="primary">LOC100179436</name>
</gene>
<dbReference type="CDD" id="cd02961">
    <property type="entry name" value="PDI_a_family"/>
    <property type="match status" value="1"/>
</dbReference>
<reference evidence="4" key="2">
    <citation type="journal article" date="2008" name="Genome Biol.">
        <title>Improved genome assembly and evidence-based global gene model set for the chordate Ciona intestinalis: new insight into intron and operon populations.</title>
        <authorList>
            <person name="Satou Y."/>
            <person name="Mineta K."/>
            <person name="Ogasawara M."/>
            <person name="Sasakura Y."/>
            <person name="Shoguchi E."/>
            <person name="Ueno K."/>
            <person name="Yamada L."/>
            <person name="Matsumoto J."/>
            <person name="Wasserscheid J."/>
            <person name="Dewar K."/>
            <person name="Wiley G.B."/>
            <person name="Macmil S.L."/>
            <person name="Roe B.A."/>
            <person name="Zeller R.W."/>
            <person name="Hastings K.E."/>
            <person name="Lemaire P."/>
            <person name="Lindquist E."/>
            <person name="Endo T."/>
            <person name="Hotta K."/>
            <person name="Inaba K."/>
        </authorList>
    </citation>
    <scope>NUCLEOTIDE SEQUENCE [LARGE SCALE GENOMIC DNA]</scope>
    <source>
        <strain evidence="4">wild type</strain>
    </source>
</reference>
<feature type="signal peptide" evidence="2">
    <location>
        <begin position="1"/>
        <end position="20"/>
    </location>
</feature>
<evidence type="ECO:0000313" key="5">
    <source>
        <dbReference type="Proteomes" id="UP000008144"/>
    </source>
</evidence>
<feature type="chain" id="PRO_5014090473" evidence="2">
    <location>
        <begin position="21"/>
        <end position="316"/>
    </location>
</feature>
<dbReference type="GeneTree" id="ENSGT00530000065177"/>
<keyword evidence="1" id="KW-1133">Transmembrane helix</keyword>
<keyword evidence="1" id="KW-0812">Transmembrane</keyword>
<keyword evidence="5" id="KW-1185">Reference proteome</keyword>
<dbReference type="InterPro" id="IPR013766">
    <property type="entry name" value="Thioredoxin_domain"/>
</dbReference>
<accession>A0A1W3JGM0</accession>
<dbReference type="Pfam" id="PF00085">
    <property type="entry name" value="Thioredoxin"/>
    <property type="match status" value="1"/>
</dbReference>
<organism evidence="4 5">
    <name type="scientific">Ciona intestinalis</name>
    <name type="common">Transparent sea squirt</name>
    <name type="synonym">Ascidia intestinalis</name>
    <dbReference type="NCBI Taxonomy" id="7719"/>
    <lineage>
        <taxon>Eukaryota</taxon>
        <taxon>Metazoa</taxon>
        <taxon>Chordata</taxon>
        <taxon>Tunicata</taxon>
        <taxon>Ascidiacea</taxon>
        <taxon>Phlebobranchia</taxon>
        <taxon>Cionidae</taxon>
        <taxon>Ciona</taxon>
    </lineage>
</organism>
<evidence type="ECO:0000259" key="3">
    <source>
        <dbReference type="Pfam" id="PF00085"/>
    </source>
</evidence>
<sequence>MTRSLVCIFFVIHCFLQVNGEFDPNAVPHTTKAQLLKSIAAGDEEILVYFYTSFDQCPDCKEKMPSFHEAVEYLDKLEDGNVKSYKLAVKFPEYGVNNFPQLLLFIGNTPFKYDKPDDYGPDSIVDWIEEAKQTPIPELTEETFEHLTQSSTGATTGDWLVMFADGKRPDCMKPNLPDIGTAAVRLRRRKNVAIFDTSSNSSTVYRFGMNPVGHCVKILFFHRTDLYHYKSEDLSSTSLVNFMLEGYTKQEPLTVPPPLDKSSEKLEGMIDQLHGLFKDHASTSELAFMSGVACGLVFVVCAVIFILKRYQKRKLL</sequence>
<keyword evidence="2" id="KW-0732">Signal</keyword>
<reference evidence="4" key="3">
    <citation type="submission" date="2025-08" db="UniProtKB">
        <authorList>
            <consortium name="Ensembl"/>
        </authorList>
    </citation>
    <scope>IDENTIFICATION</scope>
</reference>
<dbReference type="STRING" id="7719.ENSCINP00000007245"/>
<dbReference type="InParanoid" id="F7AZA6"/>
<dbReference type="AlphaFoldDB" id="F7AZA6"/>
<name>F7AZA6_CIOIN</name>
<dbReference type="OMA" id="HGKMYRY"/>
<evidence type="ECO:0000256" key="1">
    <source>
        <dbReference type="SAM" id="Phobius"/>
    </source>
</evidence>
<keyword evidence="1" id="KW-0472">Membrane</keyword>
<protein>
    <submittedName>
        <fullName evidence="4">Thioredoxin domain-containing protein</fullName>
    </submittedName>
</protein>
<dbReference type="PANTHER" id="PTHR19991">
    <property type="entry name" value="L 2 01289"/>
    <property type="match status" value="1"/>
</dbReference>
<dbReference type="SUPFAM" id="SSF52833">
    <property type="entry name" value="Thioredoxin-like"/>
    <property type="match status" value="1"/>
</dbReference>
<dbReference type="GeneID" id="100179436"/>
<dbReference type="FunCoup" id="F7AZA6">
    <property type="interactions" value="1"/>
</dbReference>
<evidence type="ECO:0000256" key="2">
    <source>
        <dbReference type="SAM" id="SignalP"/>
    </source>
</evidence>
<accession>F7AZA6</accession>
<dbReference type="KEGG" id="cin:100179436"/>
<dbReference type="InterPro" id="IPR036249">
    <property type="entry name" value="Thioredoxin-like_sf"/>
</dbReference>
<dbReference type="HOGENOM" id="CLU_879846_0_0_1"/>
<dbReference type="RefSeq" id="XP_009860835.1">
    <property type="nucleotide sequence ID" value="XM_009862533.3"/>
</dbReference>
<reference evidence="5" key="1">
    <citation type="journal article" date="2002" name="Science">
        <title>The draft genome of Ciona intestinalis: insights into chordate and vertebrate origins.</title>
        <authorList>
            <person name="Dehal P."/>
            <person name="Satou Y."/>
            <person name="Campbell R.K."/>
            <person name="Chapman J."/>
            <person name="Degnan B."/>
            <person name="De Tomaso A."/>
            <person name="Davidson B."/>
            <person name="Di Gregorio A."/>
            <person name="Gelpke M."/>
            <person name="Goodstein D.M."/>
            <person name="Harafuji N."/>
            <person name="Hastings K.E."/>
            <person name="Ho I."/>
            <person name="Hotta K."/>
            <person name="Huang W."/>
            <person name="Kawashima T."/>
            <person name="Lemaire P."/>
            <person name="Martinez D."/>
            <person name="Meinertzhagen I.A."/>
            <person name="Necula S."/>
            <person name="Nonaka M."/>
            <person name="Putnam N."/>
            <person name="Rash S."/>
            <person name="Saiga H."/>
            <person name="Satake M."/>
            <person name="Terry A."/>
            <person name="Yamada L."/>
            <person name="Wang H.G."/>
            <person name="Awazu S."/>
            <person name="Azumi K."/>
            <person name="Boore J."/>
            <person name="Branno M."/>
            <person name="Chin-Bow S."/>
            <person name="DeSantis R."/>
            <person name="Doyle S."/>
            <person name="Francino P."/>
            <person name="Keys D.N."/>
            <person name="Haga S."/>
            <person name="Hayashi H."/>
            <person name="Hino K."/>
            <person name="Imai K.S."/>
            <person name="Inaba K."/>
            <person name="Kano S."/>
            <person name="Kobayashi K."/>
            <person name="Kobayashi M."/>
            <person name="Lee B.I."/>
            <person name="Makabe K.W."/>
            <person name="Manohar C."/>
            <person name="Matassi G."/>
            <person name="Medina M."/>
            <person name="Mochizuki Y."/>
            <person name="Mount S."/>
            <person name="Morishita T."/>
            <person name="Miura S."/>
            <person name="Nakayama A."/>
            <person name="Nishizaka S."/>
            <person name="Nomoto H."/>
            <person name="Ohta F."/>
            <person name="Oishi K."/>
            <person name="Rigoutsos I."/>
            <person name="Sano M."/>
            <person name="Sasaki A."/>
            <person name="Sasakura Y."/>
            <person name="Shoguchi E."/>
            <person name="Shin-i T."/>
            <person name="Spagnuolo A."/>
            <person name="Stainier D."/>
            <person name="Suzuki M.M."/>
            <person name="Tassy O."/>
            <person name="Takatori N."/>
            <person name="Tokuoka M."/>
            <person name="Yagi K."/>
            <person name="Yoshizaki F."/>
            <person name="Wada S."/>
            <person name="Zhang C."/>
            <person name="Hyatt P.D."/>
            <person name="Larimer F."/>
            <person name="Detter C."/>
            <person name="Doggett N."/>
            <person name="Glavina T."/>
            <person name="Hawkins T."/>
            <person name="Richardson P."/>
            <person name="Lucas S."/>
            <person name="Kohara Y."/>
            <person name="Levine M."/>
            <person name="Satoh N."/>
            <person name="Rokhsar D.S."/>
        </authorList>
    </citation>
    <scope>NUCLEOTIDE SEQUENCE [LARGE SCALE GENOMIC DNA]</scope>
</reference>
<reference evidence="4" key="4">
    <citation type="submission" date="2025-09" db="UniProtKB">
        <authorList>
            <consortium name="Ensembl"/>
        </authorList>
    </citation>
    <scope>IDENTIFICATION</scope>
</reference>
<dbReference type="PANTHER" id="PTHR19991:SF2">
    <property type="entry name" value="GH08893P"/>
    <property type="match status" value="1"/>
</dbReference>
<dbReference type="Gene3D" id="3.40.30.10">
    <property type="entry name" value="Glutaredoxin"/>
    <property type="match status" value="1"/>
</dbReference>
<dbReference type="Proteomes" id="UP000008144">
    <property type="component" value="Chromosome 14"/>
</dbReference>
<feature type="transmembrane region" description="Helical" evidence="1">
    <location>
        <begin position="286"/>
        <end position="307"/>
    </location>
</feature>
<dbReference type="OrthoDB" id="72053at2759"/>
<proteinExistence type="predicted"/>
<feature type="domain" description="Thioredoxin" evidence="3">
    <location>
        <begin position="29"/>
        <end position="109"/>
    </location>
</feature>
<dbReference type="Ensembl" id="ENSCINT00000007245.3">
    <property type="protein sequence ID" value="ENSCINP00000007245.3"/>
    <property type="gene ID" value="ENSCING00000003527.3"/>
</dbReference>
<dbReference type="EMBL" id="EAAA01001264">
    <property type="status" value="NOT_ANNOTATED_CDS"/>
    <property type="molecule type" value="Genomic_DNA"/>
</dbReference>
<evidence type="ECO:0000313" key="4">
    <source>
        <dbReference type="Ensembl" id="ENSCINP00000007245.3"/>
    </source>
</evidence>